<gene>
    <name evidence="2" type="ORF">SAMN02745181_0368</name>
</gene>
<organism evidence="2 3">
    <name type="scientific">Rubritalea squalenifaciens DSM 18772</name>
    <dbReference type="NCBI Taxonomy" id="1123071"/>
    <lineage>
        <taxon>Bacteria</taxon>
        <taxon>Pseudomonadati</taxon>
        <taxon>Verrucomicrobiota</taxon>
        <taxon>Verrucomicrobiia</taxon>
        <taxon>Verrucomicrobiales</taxon>
        <taxon>Rubritaleaceae</taxon>
        <taxon>Rubritalea</taxon>
    </lineage>
</organism>
<feature type="compositionally biased region" description="Polar residues" evidence="1">
    <location>
        <begin position="37"/>
        <end position="46"/>
    </location>
</feature>
<name>A0A1M6C281_9BACT</name>
<feature type="region of interest" description="Disordered" evidence="1">
    <location>
        <begin position="1"/>
        <end position="52"/>
    </location>
</feature>
<dbReference type="InParanoid" id="A0A1M6C281"/>
<evidence type="ECO:0000313" key="3">
    <source>
        <dbReference type="Proteomes" id="UP000184510"/>
    </source>
</evidence>
<reference evidence="2 3" key="1">
    <citation type="submission" date="2016-11" db="EMBL/GenBank/DDBJ databases">
        <authorList>
            <person name="Jaros S."/>
            <person name="Januszkiewicz K."/>
            <person name="Wedrychowicz H."/>
        </authorList>
    </citation>
    <scope>NUCLEOTIDE SEQUENCE [LARGE SCALE GENOMIC DNA]</scope>
    <source>
        <strain evidence="2 3">DSM 18772</strain>
    </source>
</reference>
<evidence type="ECO:0000313" key="2">
    <source>
        <dbReference type="EMBL" id="SHI55110.1"/>
    </source>
</evidence>
<dbReference type="Proteomes" id="UP000184510">
    <property type="component" value="Unassembled WGS sequence"/>
</dbReference>
<dbReference type="EMBL" id="FQYR01000002">
    <property type="protein sequence ID" value="SHI55110.1"/>
    <property type="molecule type" value="Genomic_DNA"/>
</dbReference>
<feature type="compositionally biased region" description="Basic and acidic residues" evidence="1">
    <location>
        <begin position="1"/>
        <end position="26"/>
    </location>
</feature>
<sequence length="76" mass="7879">MILDSPRRGNDERPVGATSRRDEGTKRGGKLAPASATPGTGPTNKNHPGGVEEGCYLLLLSSPMTSPQGYVPSSQA</sequence>
<keyword evidence="3" id="KW-1185">Reference proteome</keyword>
<evidence type="ECO:0000256" key="1">
    <source>
        <dbReference type="SAM" id="MobiDB-lite"/>
    </source>
</evidence>
<accession>A0A1M6C281</accession>
<dbReference type="AlphaFoldDB" id="A0A1M6C281"/>
<proteinExistence type="predicted"/>
<protein>
    <submittedName>
        <fullName evidence="2">Uncharacterized protein</fullName>
    </submittedName>
</protein>